<keyword evidence="2" id="KW-1185">Reference proteome</keyword>
<proteinExistence type="predicted"/>
<gene>
    <name evidence="1" type="ORF">T459_23639</name>
</gene>
<evidence type="ECO:0000313" key="2">
    <source>
        <dbReference type="Proteomes" id="UP000222542"/>
    </source>
</evidence>
<sequence length="244" mass="27494">MGCGLCSEGEDEVVREHDPLGRDVELFNRHLYIDGKPKPTSKGVVGVELVDGLVIQEGDYKLVKTRFSALFNTSLYSYLQEIGVTNLVTVDSTAVATPDIHIGMYSQALHQALQVRRTTRQGLEYLFRYFDDDNLWLSESGIVVPVLKEMQYTMDASGGFSSFTCIAKYLIFLNEERTLWEATNTYVEMSTFISANKIKNTILIIHREEDNNLGTLTMQAWRTVATPFNSVGVPQIVNNIFFPS</sequence>
<dbReference type="InterPro" id="IPR036380">
    <property type="entry name" value="Isochorismatase-like_sf"/>
</dbReference>
<comment type="caution">
    <text evidence="1">The sequence shown here is derived from an EMBL/GenBank/DDBJ whole genome shotgun (WGS) entry which is preliminary data.</text>
</comment>
<dbReference type="AlphaFoldDB" id="A0A2G2YT41"/>
<organism evidence="1 2">
    <name type="scientific">Capsicum annuum</name>
    <name type="common">Capsicum pepper</name>
    <dbReference type="NCBI Taxonomy" id="4072"/>
    <lineage>
        <taxon>Eukaryota</taxon>
        <taxon>Viridiplantae</taxon>
        <taxon>Streptophyta</taxon>
        <taxon>Embryophyta</taxon>
        <taxon>Tracheophyta</taxon>
        <taxon>Spermatophyta</taxon>
        <taxon>Magnoliopsida</taxon>
        <taxon>eudicotyledons</taxon>
        <taxon>Gunneridae</taxon>
        <taxon>Pentapetalae</taxon>
        <taxon>asterids</taxon>
        <taxon>lamiids</taxon>
        <taxon>Solanales</taxon>
        <taxon>Solanaceae</taxon>
        <taxon>Solanoideae</taxon>
        <taxon>Capsiceae</taxon>
        <taxon>Capsicum</taxon>
    </lineage>
</organism>
<dbReference type="SUPFAM" id="SSF52499">
    <property type="entry name" value="Isochorismatase-like hydrolases"/>
    <property type="match status" value="1"/>
</dbReference>
<reference evidence="1 2" key="1">
    <citation type="journal article" date="2014" name="Nat. Genet.">
        <title>Genome sequence of the hot pepper provides insights into the evolution of pungency in Capsicum species.</title>
        <authorList>
            <person name="Kim S."/>
            <person name="Park M."/>
            <person name="Yeom S.I."/>
            <person name="Kim Y.M."/>
            <person name="Lee J.M."/>
            <person name="Lee H.A."/>
            <person name="Seo E."/>
            <person name="Choi J."/>
            <person name="Cheong K."/>
            <person name="Kim K.T."/>
            <person name="Jung K."/>
            <person name="Lee G.W."/>
            <person name="Oh S.K."/>
            <person name="Bae C."/>
            <person name="Kim S.B."/>
            <person name="Lee H.Y."/>
            <person name="Kim S.Y."/>
            <person name="Kim M.S."/>
            <person name="Kang B.C."/>
            <person name="Jo Y.D."/>
            <person name="Yang H.B."/>
            <person name="Jeong H.J."/>
            <person name="Kang W.H."/>
            <person name="Kwon J.K."/>
            <person name="Shin C."/>
            <person name="Lim J.Y."/>
            <person name="Park J.H."/>
            <person name="Huh J.H."/>
            <person name="Kim J.S."/>
            <person name="Kim B.D."/>
            <person name="Cohen O."/>
            <person name="Paran I."/>
            <person name="Suh M.C."/>
            <person name="Lee S.B."/>
            <person name="Kim Y.K."/>
            <person name="Shin Y."/>
            <person name="Noh S.J."/>
            <person name="Park J."/>
            <person name="Seo Y.S."/>
            <person name="Kwon S.Y."/>
            <person name="Kim H.A."/>
            <person name="Park J.M."/>
            <person name="Kim H.J."/>
            <person name="Choi S.B."/>
            <person name="Bosland P.W."/>
            <person name="Reeves G."/>
            <person name="Jo S.H."/>
            <person name="Lee B.W."/>
            <person name="Cho H.T."/>
            <person name="Choi H.S."/>
            <person name="Lee M.S."/>
            <person name="Yu Y."/>
            <person name="Do Choi Y."/>
            <person name="Park B.S."/>
            <person name="van Deynze A."/>
            <person name="Ashrafi H."/>
            <person name="Hill T."/>
            <person name="Kim W.T."/>
            <person name="Pai H.S."/>
            <person name="Ahn H.K."/>
            <person name="Yeam I."/>
            <person name="Giovannoni J.J."/>
            <person name="Rose J.K."/>
            <person name="Sorensen I."/>
            <person name="Lee S.J."/>
            <person name="Kim R.W."/>
            <person name="Choi I.Y."/>
            <person name="Choi B.S."/>
            <person name="Lim J.S."/>
            <person name="Lee Y.H."/>
            <person name="Choi D."/>
        </authorList>
    </citation>
    <scope>NUCLEOTIDE SEQUENCE [LARGE SCALE GENOMIC DNA]</scope>
    <source>
        <strain evidence="2">cv. CM334</strain>
    </source>
</reference>
<dbReference type="Gramene" id="PHT72854">
    <property type="protein sequence ID" value="PHT72854"/>
    <property type="gene ID" value="T459_23639"/>
</dbReference>
<evidence type="ECO:0000313" key="1">
    <source>
        <dbReference type="EMBL" id="PHT72854.1"/>
    </source>
</evidence>
<dbReference type="PANTHER" id="PTHR47044">
    <property type="entry name" value="OS02G0276400 PROTEIN"/>
    <property type="match status" value="1"/>
</dbReference>
<reference evidence="1 2" key="2">
    <citation type="journal article" date="2017" name="Genome Biol.">
        <title>New reference genome sequences of hot pepper reveal the massive evolution of plant disease-resistance genes by retroduplication.</title>
        <authorList>
            <person name="Kim S."/>
            <person name="Park J."/>
            <person name="Yeom S.I."/>
            <person name="Kim Y.M."/>
            <person name="Seo E."/>
            <person name="Kim K.T."/>
            <person name="Kim M.S."/>
            <person name="Lee J.M."/>
            <person name="Cheong K."/>
            <person name="Shin H.S."/>
            <person name="Kim S.B."/>
            <person name="Han K."/>
            <person name="Lee J."/>
            <person name="Park M."/>
            <person name="Lee H.A."/>
            <person name="Lee H.Y."/>
            <person name="Lee Y."/>
            <person name="Oh S."/>
            <person name="Lee J.H."/>
            <person name="Choi E."/>
            <person name="Choi E."/>
            <person name="Lee S.E."/>
            <person name="Jeon J."/>
            <person name="Kim H."/>
            <person name="Choi G."/>
            <person name="Song H."/>
            <person name="Lee J."/>
            <person name="Lee S.C."/>
            <person name="Kwon J.K."/>
            <person name="Lee H.Y."/>
            <person name="Koo N."/>
            <person name="Hong Y."/>
            <person name="Kim R.W."/>
            <person name="Kang W.H."/>
            <person name="Huh J.H."/>
            <person name="Kang B.C."/>
            <person name="Yang T.J."/>
            <person name="Lee Y.H."/>
            <person name="Bennetzen J.L."/>
            <person name="Choi D."/>
        </authorList>
    </citation>
    <scope>NUCLEOTIDE SEQUENCE [LARGE SCALE GENOMIC DNA]</scope>
    <source>
        <strain evidence="2">cv. CM334</strain>
    </source>
</reference>
<dbReference type="Gene3D" id="3.40.50.850">
    <property type="entry name" value="Isochorismatase-like"/>
    <property type="match status" value="1"/>
</dbReference>
<accession>A0A2G2YT41</accession>
<protein>
    <submittedName>
        <fullName evidence="1">Uncharacterized protein</fullName>
    </submittedName>
</protein>
<dbReference type="EMBL" id="AYRZ02000009">
    <property type="protein sequence ID" value="PHT72854.1"/>
    <property type="molecule type" value="Genomic_DNA"/>
</dbReference>
<dbReference type="STRING" id="4072.A0A2G2YT41"/>
<dbReference type="Proteomes" id="UP000222542">
    <property type="component" value="Unassembled WGS sequence"/>
</dbReference>
<name>A0A2G2YT41_CAPAN</name>